<comment type="caution">
    <text evidence="2">The sequence shown here is derived from an EMBL/GenBank/DDBJ whole genome shotgun (WGS) entry which is preliminary data.</text>
</comment>
<evidence type="ECO:0000259" key="1">
    <source>
        <dbReference type="PROSITE" id="PS51186"/>
    </source>
</evidence>
<dbReference type="Proteomes" id="UP001241110">
    <property type="component" value="Unassembled WGS sequence"/>
</dbReference>
<protein>
    <submittedName>
        <fullName evidence="2">N-acetyltransferase</fullName>
        <ecNumber evidence="2">2.3.1.-</ecNumber>
    </submittedName>
</protein>
<keyword evidence="2" id="KW-0012">Acyltransferase</keyword>
<dbReference type="PANTHER" id="PTHR43617">
    <property type="entry name" value="L-AMINO ACID N-ACETYLTRANSFERASE"/>
    <property type="match status" value="1"/>
</dbReference>
<dbReference type="RefSeq" id="WP_313987796.1">
    <property type="nucleotide sequence ID" value="NZ_JASJOS010000019.1"/>
</dbReference>
<dbReference type="InterPro" id="IPR000182">
    <property type="entry name" value="GNAT_dom"/>
</dbReference>
<dbReference type="PANTHER" id="PTHR43617:SF2">
    <property type="entry name" value="UPF0039 PROTEIN SLL0451"/>
    <property type="match status" value="1"/>
</dbReference>
<dbReference type="Gene3D" id="3.40.630.30">
    <property type="match status" value="1"/>
</dbReference>
<dbReference type="CDD" id="cd04301">
    <property type="entry name" value="NAT_SF"/>
    <property type="match status" value="1"/>
</dbReference>
<dbReference type="AlphaFoldDB" id="A0AAE3QTU5"/>
<organism evidence="2 3">
    <name type="scientific">Xanthocytophaga flava</name>
    <dbReference type="NCBI Taxonomy" id="3048013"/>
    <lineage>
        <taxon>Bacteria</taxon>
        <taxon>Pseudomonadati</taxon>
        <taxon>Bacteroidota</taxon>
        <taxon>Cytophagia</taxon>
        <taxon>Cytophagales</taxon>
        <taxon>Rhodocytophagaceae</taxon>
        <taxon>Xanthocytophaga</taxon>
    </lineage>
</organism>
<dbReference type="GO" id="GO:0016747">
    <property type="term" value="F:acyltransferase activity, transferring groups other than amino-acyl groups"/>
    <property type="evidence" value="ECO:0007669"/>
    <property type="project" value="InterPro"/>
</dbReference>
<gene>
    <name evidence="2" type="ORF">QNI16_32975</name>
</gene>
<dbReference type="InterPro" id="IPR050276">
    <property type="entry name" value="MshD_Acetyltransferase"/>
</dbReference>
<reference evidence="2" key="1">
    <citation type="submission" date="2023-05" db="EMBL/GenBank/DDBJ databases">
        <authorList>
            <person name="Zhang X."/>
        </authorList>
    </citation>
    <scope>NUCLEOTIDE SEQUENCE</scope>
    <source>
        <strain evidence="2">YF14B1</strain>
    </source>
</reference>
<dbReference type="Pfam" id="PF13527">
    <property type="entry name" value="Acetyltransf_9"/>
    <property type="match status" value="1"/>
</dbReference>
<accession>A0AAE3QTU5</accession>
<keyword evidence="2" id="KW-0808">Transferase</keyword>
<proteinExistence type="predicted"/>
<evidence type="ECO:0000313" key="3">
    <source>
        <dbReference type="Proteomes" id="UP001241110"/>
    </source>
</evidence>
<sequence>MNNNKIEIRPEEPEDWDAIDQLTQAAFADELHSSHTEHFIIRALREARQLTISLVALDAGQVVGHVAVSPVSISSGEMGWYGLGPVSVEPTRQRQGIGSSLVNMALTKLQQLGAAGCVVLGEPAYYGLFGFKADPELVLPDIPSEYFQAIALKGDVPCGIVRYHQAFEATA</sequence>
<name>A0AAE3QTU5_9BACT</name>
<feature type="domain" description="N-acetyltransferase" evidence="1">
    <location>
        <begin position="6"/>
        <end position="157"/>
    </location>
</feature>
<dbReference type="InterPro" id="IPR016181">
    <property type="entry name" value="Acyl_CoA_acyltransferase"/>
</dbReference>
<dbReference type="EMBL" id="JASJOS010000019">
    <property type="protein sequence ID" value="MDJ1485352.1"/>
    <property type="molecule type" value="Genomic_DNA"/>
</dbReference>
<dbReference type="PROSITE" id="PS51186">
    <property type="entry name" value="GNAT"/>
    <property type="match status" value="1"/>
</dbReference>
<dbReference type="SUPFAM" id="SSF55729">
    <property type="entry name" value="Acyl-CoA N-acyltransferases (Nat)"/>
    <property type="match status" value="1"/>
</dbReference>
<dbReference type="EC" id="2.3.1.-" evidence="2"/>
<evidence type="ECO:0000313" key="2">
    <source>
        <dbReference type="EMBL" id="MDJ1485352.1"/>
    </source>
</evidence>